<organism evidence="4 5">
    <name type="scientific">Silurus asotus</name>
    <name type="common">Amur catfish</name>
    <name type="synonym">Parasilurus asotus</name>
    <dbReference type="NCBI Taxonomy" id="30991"/>
    <lineage>
        <taxon>Eukaryota</taxon>
        <taxon>Metazoa</taxon>
        <taxon>Chordata</taxon>
        <taxon>Craniata</taxon>
        <taxon>Vertebrata</taxon>
        <taxon>Euteleostomi</taxon>
        <taxon>Actinopterygii</taxon>
        <taxon>Neopterygii</taxon>
        <taxon>Teleostei</taxon>
        <taxon>Ostariophysi</taxon>
        <taxon>Siluriformes</taxon>
        <taxon>Siluridae</taxon>
        <taxon>Silurus</taxon>
    </lineage>
</organism>
<dbReference type="InterPro" id="IPR050413">
    <property type="entry name" value="TCR_beta_variable"/>
</dbReference>
<comment type="caution">
    <text evidence="4">The sequence shown here is derived from an EMBL/GenBank/DDBJ whole genome shotgun (WGS) entry which is preliminary data.</text>
</comment>
<dbReference type="GO" id="GO:0002376">
    <property type="term" value="P:immune system process"/>
    <property type="evidence" value="ECO:0007669"/>
    <property type="project" value="UniProtKB-KW"/>
</dbReference>
<dbReference type="SUPFAM" id="SSF48726">
    <property type="entry name" value="Immunoglobulin"/>
    <property type="match status" value="1"/>
</dbReference>
<keyword evidence="2" id="KW-0391">Immunity</keyword>
<evidence type="ECO:0000313" key="4">
    <source>
        <dbReference type="EMBL" id="KAI5607862.1"/>
    </source>
</evidence>
<name>A0AAD5A145_SILAS</name>
<dbReference type="InterPro" id="IPR036179">
    <property type="entry name" value="Ig-like_dom_sf"/>
</dbReference>
<reference evidence="4" key="1">
    <citation type="submission" date="2018-07" db="EMBL/GenBank/DDBJ databases">
        <title>Comparative genomics of catfishes provides insights into carnivory and benthic adaptation.</title>
        <authorList>
            <person name="Zhang Y."/>
            <person name="Wang D."/>
            <person name="Peng Z."/>
            <person name="Zheng S."/>
            <person name="Shao F."/>
            <person name="Tao W."/>
        </authorList>
    </citation>
    <scope>NUCLEOTIDE SEQUENCE</scope>
    <source>
        <strain evidence="4">Chongqing</strain>
    </source>
</reference>
<dbReference type="InterPro" id="IPR013783">
    <property type="entry name" value="Ig-like_fold"/>
</dbReference>
<dbReference type="Gene3D" id="2.60.40.10">
    <property type="entry name" value="Immunoglobulins"/>
    <property type="match status" value="1"/>
</dbReference>
<sequence>MINAFIIFSVTLLCLPGKYFQYIIIFFKYITNSIRPNCFSFFFSTGSGVCSVFQTPPDLIKNLNEVAEIKCAHNVSSYNQILWYKHIQDTGFTFMGYIFVTSLKPEAEFETKIKLSGDGRKNGYLTIASVSVNNSAVYYCAAYYTVL</sequence>
<evidence type="ECO:0000259" key="3">
    <source>
        <dbReference type="SMART" id="SM00406"/>
    </source>
</evidence>
<feature type="domain" description="Immunoglobulin V-set" evidence="3">
    <location>
        <begin position="66"/>
        <end position="142"/>
    </location>
</feature>
<dbReference type="SMART" id="SM00406">
    <property type="entry name" value="IGv"/>
    <property type="match status" value="1"/>
</dbReference>
<dbReference type="InterPro" id="IPR013106">
    <property type="entry name" value="Ig_V-set"/>
</dbReference>
<dbReference type="GO" id="GO:0007166">
    <property type="term" value="P:cell surface receptor signaling pathway"/>
    <property type="evidence" value="ECO:0007669"/>
    <property type="project" value="TreeGrafter"/>
</dbReference>
<dbReference type="Proteomes" id="UP001205998">
    <property type="component" value="Unassembled WGS sequence"/>
</dbReference>
<protein>
    <recommendedName>
        <fullName evidence="3">Immunoglobulin V-set domain-containing protein</fullName>
    </recommendedName>
</protein>
<dbReference type="GO" id="GO:0005886">
    <property type="term" value="C:plasma membrane"/>
    <property type="evidence" value="ECO:0007669"/>
    <property type="project" value="TreeGrafter"/>
</dbReference>
<dbReference type="PANTHER" id="PTHR23268">
    <property type="entry name" value="T-CELL RECEPTOR BETA CHAIN"/>
    <property type="match status" value="1"/>
</dbReference>
<gene>
    <name evidence="4" type="ORF">C0J50_12390</name>
</gene>
<evidence type="ECO:0000256" key="1">
    <source>
        <dbReference type="ARBA" id="ARBA00022729"/>
    </source>
</evidence>
<keyword evidence="1" id="KW-0732">Signal</keyword>
<evidence type="ECO:0000313" key="5">
    <source>
        <dbReference type="Proteomes" id="UP001205998"/>
    </source>
</evidence>
<keyword evidence="5" id="KW-1185">Reference proteome</keyword>
<dbReference type="EMBL" id="MU589221">
    <property type="protein sequence ID" value="KAI5607862.1"/>
    <property type="molecule type" value="Genomic_DNA"/>
</dbReference>
<dbReference type="CDD" id="cd00099">
    <property type="entry name" value="IgV"/>
    <property type="match status" value="1"/>
</dbReference>
<accession>A0AAD5A145</accession>
<evidence type="ECO:0000256" key="2">
    <source>
        <dbReference type="ARBA" id="ARBA00022859"/>
    </source>
</evidence>
<dbReference type="AlphaFoldDB" id="A0AAD5A145"/>
<dbReference type="Pfam" id="PF07686">
    <property type="entry name" value="V-set"/>
    <property type="match status" value="1"/>
</dbReference>
<proteinExistence type="predicted"/>